<keyword evidence="1" id="KW-0472">Membrane</keyword>
<comment type="caution">
    <text evidence="2">The sequence shown here is derived from an EMBL/GenBank/DDBJ whole genome shotgun (WGS) entry which is preliminary data.</text>
</comment>
<dbReference type="AlphaFoldDB" id="A0AAX1XGR0"/>
<organism evidence="2 3">
    <name type="scientific">Vibrio diabolicus</name>
    <dbReference type="NCBI Taxonomy" id="50719"/>
    <lineage>
        <taxon>Bacteria</taxon>
        <taxon>Pseudomonadati</taxon>
        <taxon>Pseudomonadota</taxon>
        <taxon>Gammaproteobacteria</taxon>
        <taxon>Vibrionales</taxon>
        <taxon>Vibrionaceae</taxon>
        <taxon>Vibrio</taxon>
        <taxon>Vibrio diabolicus subgroup</taxon>
    </lineage>
</organism>
<evidence type="ECO:0000313" key="2">
    <source>
        <dbReference type="EMBL" id="RPB32638.1"/>
    </source>
</evidence>
<sequence>MTNNLRGIPHAWHFWLGSSLVFKASKFSIVVAWLTP</sequence>
<dbReference type="Proteomes" id="UP000283878">
    <property type="component" value="Unassembled WGS sequence"/>
</dbReference>
<feature type="transmembrane region" description="Helical" evidence="1">
    <location>
        <begin position="12"/>
        <end position="34"/>
    </location>
</feature>
<proteinExistence type="predicted"/>
<evidence type="ECO:0000256" key="1">
    <source>
        <dbReference type="SAM" id="Phobius"/>
    </source>
</evidence>
<name>A0AAX1XGR0_9VIBR</name>
<protein>
    <submittedName>
        <fullName evidence="2">DUF3265 domain-containing protein</fullName>
    </submittedName>
</protein>
<keyword evidence="1" id="KW-1133">Transmembrane helix</keyword>
<accession>A0AAX1XGR0</accession>
<reference evidence="2 3" key="1">
    <citation type="journal article" date="2018" name="AMB Express">
        <title>Occurrence and significance of pathogenicity and fitness islands in environmental vibrios.</title>
        <authorList>
            <person name="Klein S."/>
            <person name="Pipes S."/>
            <person name="Lovell C.R."/>
        </authorList>
    </citation>
    <scope>NUCLEOTIDE SEQUENCE [LARGE SCALE GENOMIC DNA]</scope>
    <source>
        <strain evidence="2 3">JBS-8-11-1</strain>
    </source>
</reference>
<keyword evidence="1" id="KW-0812">Transmembrane</keyword>
<evidence type="ECO:0000313" key="3">
    <source>
        <dbReference type="Proteomes" id="UP000283878"/>
    </source>
</evidence>
<dbReference type="EMBL" id="PKPZ01000031">
    <property type="protein sequence ID" value="RPB32638.1"/>
    <property type="molecule type" value="Genomic_DNA"/>
</dbReference>
<gene>
    <name evidence="2" type="ORF">CYQ91_23445</name>
</gene>